<dbReference type="Proteomes" id="UP000674425">
    <property type="component" value="Unassembled WGS sequence"/>
</dbReference>
<name>A0ABM8SZN1_9BURK</name>
<reference evidence="1 2" key="1">
    <citation type="submission" date="2021-02" db="EMBL/GenBank/DDBJ databases">
        <authorList>
            <person name="Vanwijnsberghe S."/>
        </authorList>
    </citation>
    <scope>NUCLEOTIDE SEQUENCE [LARGE SCALE GENOMIC DNA]</scope>
    <source>
        <strain evidence="1 2">R-69658</strain>
    </source>
</reference>
<comment type="caution">
    <text evidence="1">The sequence shown here is derived from an EMBL/GenBank/DDBJ whole genome shotgun (WGS) entry which is preliminary data.</text>
</comment>
<evidence type="ECO:0008006" key="3">
    <source>
        <dbReference type="Google" id="ProtNLM"/>
    </source>
</evidence>
<evidence type="ECO:0000313" key="1">
    <source>
        <dbReference type="EMBL" id="CAE6844034.1"/>
    </source>
</evidence>
<accession>A0ABM8SZN1</accession>
<evidence type="ECO:0000313" key="2">
    <source>
        <dbReference type="Proteomes" id="UP000674425"/>
    </source>
</evidence>
<gene>
    <name evidence="1" type="ORF">R69658_06857</name>
</gene>
<sequence length="218" mass="24677">MNETAKLGKAISVRLPQKDQEEYTELIERAGLTVSESVRSLVQQVLASCRALDLSSMEVRCEFHWRTPDPDHQFPEHVGDLRVTVSPPAGLAEADLARLVFVIPEFFTDQGEPFRIDSFHFHRVSTPRIEISSTRIRRNVLSFRVIEGVWRAGIFDYGTATDRAAMEERIRQDVSTHIARSIACFLLGQLPETRLLTQDEVAGANKRLFPPTRTDAES</sequence>
<organism evidence="1 2">
    <name type="scientific">Paraburkholderia aspalathi</name>
    <dbReference type="NCBI Taxonomy" id="1324617"/>
    <lineage>
        <taxon>Bacteria</taxon>
        <taxon>Pseudomonadati</taxon>
        <taxon>Pseudomonadota</taxon>
        <taxon>Betaproteobacteria</taxon>
        <taxon>Burkholderiales</taxon>
        <taxon>Burkholderiaceae</taxon>
        <taxon>Paraburkholderia</taxon>
    </lineage>
</organism>
<keyword evidence="2" id="KW-1185">Reference proteome</keyword>
<proteinExistence type="predicted"/>
<dbReference type="RefSeq" id="WP_200621858.1">
    <property type="nucleotide sequence ID" value="NZ_CAJNAU010000105.1"/>
</dbReference>
<protein>
    <recommendedName>
        <fullName evidence="3">Ribbon-helix-helix protein CopG domain-containing protein</fullName>
    </recommendedName>
</protein>
<dbReference type="EMBL" id="CAJNAU010000105">
    <property type="protein sequence ID" value="CAE6844034.1"/>
    <property type="molecule type" value="Genomic_DNA"/>
</dbReference>